<dbReference type="AlphaFoldDB" id="A0A9J6AZM2"/>
<proteinExistence type="predicted"/>
<evidence type="ECO:0000313" key="1">
    <source>
        <dbReference type="EMBL" id="KAG5630021.1"/>
    </source>
</evidence>
<sequence length="78" mass="8980">MDSSKGEKIEEVLLLILHKVDKHDKVLEEIRENVMMLNQMTPSHSLLIQLLDQLMPLPNSDPTKGWPYENEATPNTEI</sequence>
<organism evidence="1 2">
    <name type="scientific">Solanum commersonii</name>
    <name type="common">Commerson's wild potato</name>
    <name type="synonym">Commerson's nightshade</name>
    <dbReference type="NCBI Taxonomy" id="4109"/>
    <lineage>
        <taxon>Eukaryota</taxon>
        <taxon>Viridiplantae</taxon>
        <taxon>Streptophyta</taxon>
        <taxon>Embryophyta</taxon>
        <taxon>Tracheophyta</taxon>
        <taxon>Spermatophyta</taxon>
        <taxon>Magnoliopsida</taxon>
        <taxon>eudicotyledons</taxon>
        <taxon>Gunneridae</taxon>
        <taxon>Pentapetalae</taxon>
        <taxon>asterids</taxon>
        <taxon>lamiids</taxon>
        <taxon>Solanales</taxon>
        <taxon>Solanaceae</taxon>
        <taxon>Solanoideae</taxon>
        <taxon>Solaneae</taxon>
        <taxon>Solanum</taxon>
    </lineage>
</organism>
<keyword evidence="2" id="KW-1185">Reference proteome</keyword>
<accession>A0A9J6AZM2</accession>
<gene>
    <name evidence="1" type="ORF">H5410_001738</name>
</gene>
<evidence type="ECO:0000313" key="2">
    <source>
        <dbReference type="Proteomes" id="UP000824120"/>
    </source>
</evidence>
<dbReference type="Proteomes" id="UP000824120">
    <property type="component" value="Chromosome 1"/>
</dbReference>
<dbReference type="EMBL" id="JACXVP010000001">
    <property type="protein sequence ID" value="KAG5630021.1"/>
    <property type="molecule type" value="Genomic_DNA"/>
</dbReference>
<protein>
    <submittedName>
        <fullName evidence="1">Uncharacterized protein</fullName>
    </submittedName>
</protein>
<reference evidence="1 2" key="1">
    <citation type="submission" date="2020-09" db="EMBL/GenBank/DDBJ databases">
        <title>De no assembly of potato wild relative species, Solanum commersonii.</title>
        <authorList>
            <person name="Cho K."/>
        </authorList>
    </citation>
    <scope>NUCLEOTIDE SEQUENCE [LARGE SCALE GENOMIC DNA]</scope>
    <source>
        <strain evidence="1">LZ3.2</strain>
        <tissue evidence="1">Leaf</tissue>
    </source>
</reference>
<comment type="caution">
    <text evidence="1">The sequence shown here is derived from an EMBL/GenBank/DDBJ whole genome shotgun (WGS) entry which is preliminary data.</text>
</comment>
<name>A0A9J6AZM2_SOLCO</name>